<dbReference type="PIRSF" id="PIRSF004553">
    <property type="entry name" value="CHP00095"/>
    <property type="match status" value="1"/>
</dbReference>
<dbReference type="OrthoDB" id="9803017at2"/>
<dbReference type="AlphaFoldDB" id="A0A415E3T3"/>
<dbReference type="Pfam" id="PF03602">
    <property type="entry name" value="Cons_hypoth95"/>
    <property type="match status" value="1"/>
</dbReference>
<name>A0A415E3T3_9FIRM</name>
<sequence length="185" mass="20681">MRIITGDYRGRKLETPIGVDVRPTTDKVKEAIFNILMNDIWDSVCVDLFAGTGNLGLEALSRGAKKCYFCDNSRESLNLIKTNIEKCGAQDQAVVLAGDYTKALSKLKEQADVIFLDPPYQAGFYEKCLELIDSLDLLTEDGIIIAEHGVRDQVPDQIGRLTKVKERKYGKILVSIYRCAAEDEE</sequence>
<dbReference type="RefSeq" id="WP_067542111.1">
    <property type="nucleotide sequence ID" value="NZ_AP025567.1"/>
</dbReference>
<accession>A0A415E3T3</accession>
<dbReference type="CDD" id="cd02440">
    <property type="entry name" value="AdoMet_MTases"/>
    <property type="match status" value="1"/>
</dbReference>
<keyword evidence="1 3" id="KW-0489">Methyltransferase</keyword>
<dbReference type="InterPro" id="IPR002052">
    <property type="entry name" value="DNA_methylase_N6_adenine_CS"/>
</dbReference>
<organism evidence="3 4">
    <name type="scientific">Emergencia timonensis</name>
    <dbReference type="NCBI Taxonomy" id="1776384"/>
    <lineage>
        <taxon>Bacteria</taxon>
        <taxon>Bacillati</taxon>
        <taxon>Bacillota</taxon>
        <taxon>Clostridia</taxon>
        <taxon>Peptostreptococcales</taxon>
        <taxon>Anaerovoracaceae</taxon>
        <taxon>Emergencia</taxon>
    </lineage>
</organism>
<evidence type="ECO:0000313" key="3">
    <source>
        <dbReference type="EMBL" id="RHJ88317.1"/>
    </source>
</evidence>
<evidence type="ECO:0000256" key="2">
    <source>
        <dbReference type="ARBA" id="ARBA00022679"/>
    </source>
</evidence>
<dbReference type="PANTHER" id="PTHR43542">
    <property type="entry name" value="METHYLTRANSFERASE"/>
    <property type="match status" value="1"/>
</dbReference>
<dbReference type="Gene3D" id="3.40.50.150">
    <property type="entry name" value="Vaccinia Virus protein VP39"/>
    <property type="match status" value="1"/>
</dbReference>
<gene>
    <name evidence="3" type="primary">rsmD</name>
    <name evidence="3" type="ORF">DW099_07885</name>
</gene>
<protein>
    <submittedName>
        <fullName evidence="3">16S rRNA (Guanine(966)-N(2))-methyltransferase RsmD</fullName>
        <ecNumber evidence="3">2.1.1.171</ecNumber>
    </submittedName>
</protein>
<dbReference type="EC" id="2.1.1.171" evidence="3"/>
<dbReference type="PROSITE" id="PS00092">
    <property type="entry name" value="N6_MTASE"/>
    <property type="match status" value="1"/>
</dbReference>
<dbReference type="NCBIfam" id="TIGR00095">
    <property type="entry name" value="16S rRNA (guanine(966)-N(2))-methyltransferase RsmD"/>
    <property type="match status" value="1"/>
</dbReference>
<reference evidence="3 4" key="1">
    <citation type="submission" date="2018-08" db="EMBL/GenBank/DDBJ databases">
        <title>A genome reference for cultivated species of the human gut microbiota.</title>
        <authorList>
            <person name="Zou Y."/>
            <person name="Xue W."/>
            <person name="Luo G."/>
        </authorList>
    </citation>
    <scope>NUCLEOTIDE SEQUENCE [LARGE SCALE GENOMIC DNA]</scope>
    <source>
        <strain evidence="3 4">AM07-24</strain>
    </source>
</reference>
<proteinExistence type="predicted"/>
<dbReference type="STRING" id="1776384.GCA_900086585_03913"/>
<dbReference type="InterPro" id="IPR004398">
    <property type="entry name" value="RNA_MeTrfase_RsmD"/>
</dbReference>
<evidence type="ECO:0000313" key="4">
    <source>
        <dbReference type="Proteomes" id="UP000284841"/>
    </source>
</evidence>
<keyword evidence="4" id="KW-1185">Reference proteome</keyword>
<evidence type="ECO:0000256" key="1">
    <source>
        <dbReference type="ARBA" id="ARBA00022603"/>
    </source>
</evidence>
<dbReference type="Proteomes" id="UP000284841">
    <property type="component" value="Unassembled WGS sequence"/>
</dbReference>
<dbReference type="EMBL" id="QRMS01000002">
    <property type="protein sequence ID" value="RHJ88317.1"/>
    <property type="molecule type" value="Genomic_DNA"/>
</dbReference>
<keyword evidence="2 3" id="KW-0808">Transferase</keyword>
<comment type="caution">
    <text evidence="3">The sequence shown here is derived from an EMBL/GenBank/DDBJ whole genome shotgun (WGS) entry which is preliminary data.</text>
</comment>
<dbReference type="PANTHER" id="PTHR43542:SF1">
    <property type="entry name" value="METHYLTRANSFERASE"/>
    <property type="match status" value="1"/>
</dbReference>
<dbReference type="GO" id="GO:0052913">
    <property type="term" value="F:16S rRNA (guanine(966)-N(2))-methyltransferase activity"/>
    <property type="evidence" value="ECO:0007669"/>
    <property type="project" value="UniProtKB-EC"/>
</dbReference>
<dbReference type="InterPro" id="IPR029063">
    <property type="entry name" value="SAM-dependent_MTases_sf"/>
</dbReference>
<dbReference type="GeneID" id="83006197"/>
<dbReference type="SUPFAM" id="SSF53335">
    <property type="entry name" value="S-adenosyl-L-methionine-dependent methyltransferases"/>
    <property type="match status" value="1"/>
</dbReference>
<dbReference type="GO" id="GO:0003676">
    <property type="term" value="F:nucleic acid binding"/>
    <property type="evidence" value="ECO:0007669"/>
    <property type="project" value="InterPro"/>
</dbReference>